<dbReference type="EMBL" id="JBBKZV010000059">
    <property type="protein sequence ID" value="MEJ8827244.1"/>
    <property type="molecule type" value="Genomic_DNA"/>
</dbReference>
<dbReference type="Proteomes" id="UP001363010">
    <property type="component" value="Unassembled WGS sequence"/>
</dbReference>
<dbReference type="RefSeq" id="WP_340368273.1">
    <property type="nucleotide sequence ID" value="NZ_JBBKZV010000059.1"/>
</dbReference>
<protein>
    <submittedName>
        <fullName evidence="3">Flavin reductase family protein</fullName>
        <ecNumber evidence="3">1.-.-.-</ecNumber>
    </submittedName>
</protein>
<dbReference type="EC" id="1.-.-.-" evidence="3"/>
<organism evidence="3 4">
    <name type="scientific">Variovorax humicola</name>
    <dbReference type="NCBI Taxonomy" id="1769758"/>
    <lineage>
        <taxon>Bacteria</taxon>
        <taxon>Pseudomonadati</taxon>
        <taxon>Pseudomonadota</taxon>
        <taxon>Betaproteobacteria</taxon>
        <taxon>Burkholderiales</taxon>
        <taxon>Comamonadaceae</taxon>
        <taxon>Variovorax</taxon>
    </lineage>
</organism>
<dbReference type="Pfam" id="PF01613">
    <property type="entry name" value="Flavin_Reduct"/>
    <property type="match status" value="1"/>
</dbReference>
<dbReference type="PANTHER" id="PTHR30466:SF1">
    <property type="entry name" value="FMN REDUCTASE (NADH) RUTF"/>
    <property type="match status" value="1"/>
</dbReference>
<dbReference type="SUPFAM" id="SSF50475">
    <property type="entry name" value="FMN-binding split barrel"/>
    <property type="match status" value="1"/>
</dbReference>
<dbReference type="InterPro" id="IPR050268">
    <property type="entry name" value="NADH-dep_flavin_reductase"/>
</dbReference>
<feature type="domain" description="Flavin reductase like" evidence="2">
    <location>
        <begin position="24"/>
        <end position="171"/>
    </location>
</feature>
<reference evidence="3 4" key="1">
    <citation type="submission" date="2024-03" db="EMBL/GenBank/DDBJ databases">
        <title>Novel species of the genus Variovorax.</title>
        <authorList>
            <person name="Liu Q."/>
            <person name="Xin Y.-H."/>
        </authorList>
    </citation>
    <scope>NUCLEOTIDE SEQUENCE [LARGE SCALE GENOMIC DNA]</scope>
    <source>
        <strain evidence="3 4">KACC 18501</strain>
    </source>
</reference>
<evidence type="ECO:0000256" key="1">
    <source>
        <dbReference type="ARBA" id="ARBA00023002"/>
    </source>
</evidence>
<dbReference type="Gene3D" id="2.30.110.10">
    <property type="entry name" value="Electron Transport, Fmn-binding Protein, Chain A"/>
    <property type="match status" value="1"/>
</dbReference>
<keyword evidence="1 3" id="KW-0560">Oxidoreductase</keyword>
<dbReference type="SMART" id="SM00903">
    <property type="entry name" value="Flavin_Reduct"/>
    <property type="match status" value="1"/>
</dbReference>
<dbReference type="InterPro" id="IPR002563">
    <property type="entry name" value="Flavin_Rdtase-like_dom"/>
</dbReference>
<proteinExistence type="predicted"/>
<comment type="caution">
    <text evidence="3">The sequence shown here is derived from an EMBL/GenBank/DDBJ whole genome shotgun (WGS) entry which is preliminary data.</text>
</comment>
<gene>
    <name evidence="3" type="ORF">WKW80_35575</name>
</gene>
<evidence type="ECO:0000313" key="4">
    <source>
        <dbReference type="Proteomes" id="UP001363010"/>
    </source>
</evidence>
<evidence type="ECO:0000313" key="3">
    <source>
        <dbReference type="EMBL" id="MEJ8827244.1"/>
    </source>
</evidence>
<keyword evidence="4" id="KW-1185">Reference proteome</keyword>
<dbReference type="PANTHER" id="PTHR30466">
    <property type="entry name" value="FLAVIN REDUCTASE"/>
    <property type="match status" value="1"/>
</dbReference>
<name>A0ABU8WB16_9BURK</name>
<evidence type="ECO:0000259" key="2">
    <source>
        <dbReference type="SMART" id="SM00903"/>
    </source>
</evidence>
<sequence length="185" mass="19765">MTTLSVCSDVEHAADVANSFKDAMRRVASSVTLITTRDADGSPHGMAASAVIPVSMDPPAILISVNRNAGLHPTLSTHGRFCVNLLAGSHHPLLGAFAQSSRRAERFVTGDWEDSSDTLPFLTSAPAAVSCEVDQRIDYATHTLFIGRVTDVHLADEHLDPLVWFNGSGVGVSERCKPMQEKLAA</sequence>
<dbReference type="GO" id="GO:0016491">
    <property type="term" value="F:oxidoreductase activity"/>
    <property type="evidence" value="ECO:0007669"/>
    <property type="project" value="UniProtKB-KW"/>
</dbReference>
<accession>A0ABU8WB16</accession>
<dbReference type="InterPro" id="IPR012349">
    <property type="entry name" value="Split_barrel_FMN-bd"/>
</dbReference>